<dbReference type="EMBL" id="LLKB01000001">
    <property type="protein sequence ID" value="KQC85901.1"/>
    <property type="molecule type" value="Genomic_DNA"/>
</dbReference>
<accession>A0AAW3JVV5</accession>
<name>A0AAW3JVV5_9FIRM</name>
<protein>
    <recommendedName>
        <fullName evidence="1">Stage 0 sporulation protein A homolog</fullName>
    </recommendedName>
</protein>
<reference evidence="6 7" key="1">
    <citation type="submission" date="2015-10" db="EMBL/GenBank/DDBJ databases">
        <title>Butyribacter intestini gen. nov., sp. nov., a butyric acid-producing bacterium of the family Lachnospiraceae isolated from the human faeces.</title>
        <authorList>
            <person name="Zou Y."/>
            <person name="Xue W."/>
            <person name="Luo G."/>
            <person name="Lv M."/>
        </authorList>
    </citation>
    <scope>NUCLEOTIDE SEQUENCE [LARGE SCALE GENOMIC DNA]</scope>
    <source>
        <strain evidence="6 7">TF01-11</strain>
    </source>
</reference>
<feature type="modified residue" description="4-aspartylphosphate" evidence="3">
    <location>
        <position position="58"/>
    </location>
</feature>
<proteinExistence type="predicted"/>
<organism evidence="6 7">
    <name type="scientific">Butyribacter intestini</name>
    <dbReference type="NCBI Taxonomy" id="1703332"/>
    <lineage>
        <taxon>Bacteria</taxon>
        <taxon>Bacillati</taxon>
        <taxon>Bacillota</taxon>
        <taxon>Clostridia</taxon>
        <taxon>Lachnospirales</taxon>
        <taxon>Lachnospiraceae</taxon>
        <taxon>Butyribacter</taxon>
    </lineage>
</organism>
<evidence type="ECO:0000313" key="6">
    <source>
        <dbReference type="EMBL" id="KQC85901.1"/>
    </source>
</evidence>
<keyword evidence="3" id="KW-0597">Phosphoprotein</keyword>
<dbReference type="InterPro" id="IPR011006">
    <property type="entry name" value="CheY-like_superfamily"/>
</dbReference>
<evidence type="ECO:0000259" key="4">
    <source>
        <dbReference type="PROSITE" id="PS50110"/>
    </source>
</evidence>
<dbReference type="InterPro" id="IPR046947">
    <property type="entry name" value="LytR-like"/>
</dbReference>
<gene>
    <name evidence="6" type="ORF">APZ18_01490</name>
</gene>
<dbReference type="Pfam" id="PF00072">
    <property type="entry name" value="Response_reg"/>
    <property type="match status" value="1"/>
</dbReference>
<dbReference type="Gene3D" id="2.40.50.1020">
    <property type="entry name" value="LytTr DNA-binding domain"/>
    <property type="match status" value="1"/>
</dbReference>
<dbReference type="SMART" id="SM00448">
    <property type="entry name" value="REC"/>
    <property type="match status" value="1"/>
</dbReference>
<feature type="domain" description="Response regulatory" evidence="4">
    <location>
        <begin position="3"/>
        <end position="123"/>
    </location>
</feature>
<dbReference type="PANTHER" id="PTHR37299:SF1">
    <property type="entry name" value="STAGE 0 SPORULATION PROTEIN A HOMOLOG"/>
    <property type="match status" value="1"/>
</dbReference>
<evidence type="ECO:0000256" key="2">
    <source>
        <dbReference type="ARBA" id="ARBA00024867"/>
    </source>
</evidence>
<sequence length="235" mass="27839">MTRMCIYDDDIEFSLLFEKLLYRYAEENDKEIDVEIFQGGENAALQIAQNEYDILFLDIDLGDVKGFEIGKQIRDELKNNKIQIVYISGDTSYAMELFKTRPFDFVVKPVDKKKLFKMLDTYFSIFSGKNKYLHYRWLKQDHIIKQDNIIYLQSIGRKVVAKTFDGDVEFYDKLSKVIDKLDDNKFCRVHKSFVINSIYVDVFKSDKVIMCDSAWIPISKSYKKSFREWLVKHNA</sequence>
<evidence type="ECO:0000256" key="1">
    <source>
        <dbReference type="ARBA" id="ARBA00018672"/>
    </source>
</evidence>
<evidence type="ECO:0000313" key="7">
    <source>
        <dbReference type="Proteomes" id="UP000050833"/>
    </source>
</evidence>
<comment type="caution">
    <text evidence="6">The sequence shown here is derived from an EMBL/GenBank/DDBJ whole genome shotgun (WGS) entry which is preliminary data.</text>
</comment>
<dbReference type="SUPFAM" id="SSF52172">
    <property type="entry name" value="CheY-like"/>
    <property type="match status" value="1"/>
</dbReference>
<dbReference type="PROSITE" id="PS50930">
    <property type="entry name" value="HTH_LYTTR"/>
    <property type="match status" value="1"/>
</dbReference>
<dbReference type="GO" id="GO:0003677">
    <property type="term" value="F:DNA binding"/>
    <property type="evidence" value="ECO:0007669"/>
    <property type="project" value="InterPro"/>
</dbReference>
<evidence type="ECO:0000259" key="5">
    <source>
        <dbReference type="PROSITE" id="PS50930"/>
    </source>
</evidence>
<feature type="domain" description="HTH LytTR-type" evidence="5">
    <location>
        <begin position="133"/>
        <end position="232"/>
    </location>
</feature>
<dbReference type="Gene3D" id="3.40.50.2300">
    <property type="match status" value="1"/>
</dbReference>
<dbReference type="GO" id="GO:0000156">
    <property type="term" value="F:phosphorelay response regulator activity"/>
    <property type="evidence" value="ECO:0007669"/>
    <property type="project" value="InterPro"/>
</dbReference>
<dbReference type="InterPro" id="IPR007492">
    <property type="entry name" value="LytTR_DNA-bd_dom"/>
</dbReference>
<dbReference type="SMART" id="SM00850">
    <property type="entry name" value="LytTR"/>
    <property type="match status" value="1"/>
</dbReference>
<dbReference type="PANTHER" id="PTHR37299">
    <property type="entry name" value="TRANSCRIPTIONAL REGULATOR-RELATED"/>
    <property type="match status" value="1"/>
</dbReference>
<dbReference type="PROSITE" id="PS50110">
    <property type="entry name" value="RESPONSE_REGULATORY"/>
    <property type="match status" value="1"/>
</dbReference>
<comment type="function">
    <text evidence="2">May play the central regulatory role in sporulation. It may be an element of the effector pathway responsible for the activation of sporulation genes in response to nutritional stress. Spo0A may act in concert with spo0H (a sigma factor) to control the expression of some genes that are critical to the sporulation process.</text>
</comment>
<dbReference type="Proteomes" id="UP000050833">
    <property type="component" value="Unassembled WGS sequence"/>
</dbReference>
<dbReference type="RefSeq" id="WP_055940974.1">
    <property type="nucleotide sequence ID" value="NZ_JAQDCV010000010.1"/>
</dbReference>
<dbReference type="AlphaFoldDB" id="A0AAW3JVV5"/>
<dbReference type="InterPro" id="IPR001789">
    <property type="entry name" value="Sig_transdc_resp-reg_receiver"/>
</dbReference>
<evidence type="ECO:0000256" key="3">
    <source>
        <dbReference type="PROSITE-ProRule" id="PRU00169"/>
    </source>
</evidence>
<dbReference type="Pfam" id="PF04397">
    <property type="entry name" value="LytTR"/>
    <property type="match status" value="1"/>
</dbReference>
<keyword evidence="7" id="KW-1185">Reference proteome</keyword>